<gene>
    <name evidence="1" type="ORF">EV700_3305</name>
</gene>
<organism evidence="1 2">
    <name type="scientific">Fluviicoccus keumensis</name>
    <dbReference type="NCBI Taxonomy" id="1435465"/>
    <lineage>
        <taxon>Bacteria</taxon>
        <taxon>Pseudomonadati</taxon>
        <taxon>Pseudomonadota</taxon>
        <taxon>Gammaproteobacteria</taxon>
        <taxon>Moraxellales</taxon>
        <taxon>Moraxellaceae</taxon>
        <taxon>Fluviicoccus</taxon>
    </lineage>
</organism>
<evidence type="ECO:0000313" key="1">
    <source>
        <dbReference type="EMBL" id="RZU35353.1"/>
    </source>
</evidence>
<protein>
    <submittedName>
        <fullName evidence="1">EcsC family protein</fullName>
    </submittedName>
</protein>
<evidence type="ECO:0000313" key="2">
    <source>
        <dbReference type="Proteomes" id="UP000292423"/>
    </source>
</evidence>
<dbReference type="EMBL" id="SHKX01000018">
    <property type="protein sequence ID" value="RZU35353.1"/>
    <property type="molecule type" value="Genomic_DNA"/>
</dbReference>
<dbReference type="InterPro" id="IPR024787">
    <property type="entry name" value="EcsC"/>
</dbReference>
<dbReference type="OrthoDB" id="5568290at2"/>
<sequence length="279" mass="29256">MAQHPDIHSDAMAVLRSRLPVRLVGGKRLEPVVSLAEKAMPVPALQIMLESACKLGERLASPEPLLRQAGVARISDLRDSSLELCESLAGRTHNRAIAMAAAEGGLTGATGMAGMVLDIPGLLTLALRTIYQVGLCYGFELQGETGRHLALRIFGLASANTVKEKEAALLGLAALRQGLLQPSLLHLRHSAATAFGRDAVVSALQEAARQLGVNLSRRKAMGIMPVIGAAVGAAVNAGFLRDVGWAARRTFQAMWMEGTFAGTAGVPGNSRLSVANDGI</sequence>
<name>A0A4Q7YFH2_9GAMM</name>
<accession>A0A4Q7YFH2</accession>
<dbReference type="PANTHER" id="PTHR41260:SF1">
    <property type="entry name" value="PROTEIN ECSC"/>
    <property type="match status" value="1"/>
</dbReference>
<dbReference type="Proteomes" id="UP000292423">
    <property type="component" value="Unassembled WGS sequence"/>
</dbReference>
<proteinExistence type="predicted"/>
<dbReference type="Pfam" id="PF12787">
    <property type="entry name" value="EcsC"/>
    <property type="match status" value="1"/>
</dbReference>
<reference evidence="1 2" key="1">
    <citation type="submission" date="2019-02" db="EMBL/GenBank/DDBJ databases">
        <title>Genomic Encyclopedia of Type Strains, Phase IV (KMG-IV): sequencing the most valuable type-strain genomes for metagenomic binning, comparative biology and taxonomic classification.</title>
        <authorList>
            <person name="Goeker M."/>
        </authorList>
    </citation>
    <scope>NUCLEOTIDE SEQUENCE [LARGE SCALE GENOMIC DNA]</scope>
    <source>
        <strain evidence="1 2">DSM 105135</strain>
    </source>
</reference>
<comment type="caution">
    <text evidence="1">The sequence shown here is derived from an EMBL/GenBank/DDBJ whole genome shotgun (WGS) entry which is preliminary data.</text>
</comment>
<keyword evidence="2" id="KW-1185">Reference proteome</keyword>
<dbReference type="RefSeq" id="WP_130415866.1">
    <property type="nucleotide sequence ID" value="NZ_SHKX01000018.1"/>
</dbReference>
<dbReference type="AlphaFoldDB" id="A0A4Q7YFH2"/>
<dbReference type="PANTHER" id="PTHR41260">
    <property type="entry name" value="PROTEIN ECSC"/>
    <property type="match status" value="1"/>
</dbReference>